<accession>A0A4Y8Q979</accession>
<evidence type="ECO:0000313" key="2">
    <source>
        <dbReference type="EMBL" id="TFE90161.1"/>
    </source>
</evidence>
<dbReference type="Gene3D" id="3.30.450.90">
    <property type="match status" value="1"/>
</dbReference>
<keyword evidence="1" id="KW-0472">Membrane</keyword>
<evidence type="ECO:0000256" key="1">
    <source>
        <dbReference type="SAM" id="Phobius"/>
    </source>
</evidence>
<name>A0A4Y8Q979_9BACL</name>
<dbReference type="SUPFAM" id="SSF52540">
    <property type="entry name" value="P-loop containing nucleoside triphosphate hydrolases"/>
    <property type="match status" value="1"/>
</dbReference>
<proteinExistence type="predicted"/>
<reference evidence="2 3" key="1">
    <citation type="submission" date="2017-03" db="EMBL/GenBank/DDBJ databases">
        <title>Isolation of Levoglucosan Utilizing Bacteria.</title>
        <authorList>
            <person name="Arya A.S."/>
        </authorList>
    </citation>
    <scope>NUCLEOTIDE SEQUENCE [LARGE SCALE GENOMIC DNA]</scope>
    <source>
        <strain evidence="2 3">MEC069</strain>
    </source>
</reference>
<dbReference type="OrthoDB" id="1981678at2"/>
<protein>
    <recommendedName>
        <fullName evidence="4">Pilus assembly protein CpaF</fullName>
    </recommendedName>
</protein>
<dbReference type="EMBL" id="MYFO01000005">
    <property type="protein sequence ID" value="TFE90161.1"/>
    <property type="molecule type" value="Genomic_DNA"/>
</dbReference>
<keyword evidence="1" id="KW-0812">Transmembrane</keyword>
<dbReference type="AlphaFoldDB" id="A0A4Y8Q979"/>
<dbReference type="RefSeq" id="WP_134750645.1">
    <property type="nucleotide sequence ID" value="NZ_MYFO02000001.1"/>
</dbReference>
<keyword evidence="3" id="KW-1185">Reference proteome</keyword>
<dbReference type="Proteomes" id="UP000298246">
    <property type="component" value="Unassembled WGS sequence"/>
</dbReference>
<organism evidence="2 3">
    <name type="scientific">Paenibacillus athensensis</name>
    <dbReference type="NCBI Taxonomy" id="1967502"/>
    <lineage>
        <taxon>Bacteria</taxon>
        <taxon>Bacillati</taxon>
        <taxon>Bacillota</taxon>
        <taxon>Bacilli</taxon>
        <taxon>Bacillales</taxon>
        <taxon>Paenibacillaceae</taxon>
        <taxon>Paenibacillus</taxon>
    </lineage>
</organism>
<evidence type="ECO:0000313" key="3">
    <source>
        <dbReference type="Proteomes" id="UP000298246"/>
    </source>
</evidence>
<gene>
    <name evidence="2" type="ORF">B5M42_05695</name>
</gene>
<evidence type="ECO:0008006" key="4">
    <source>
        <dbReference type="Google" id="ProtNLM"/>
    </source>
</evidence>
<feature type="transmembrane region" description="Helical" evidence="1">
    <location>
        <begin position="6"/>
        <end position="25"/>
    </location>
</feature>
<sequence length="610" mass="70719">MVSTNAWLMLVTLLGIAAIVMFLYMKAKRERPDIEQSDKLTMDRLLEIVKYSLADLLKDENFAGMADEEFESMYKRKARIQDAMQNCVYGIDSAKLIVQDLIRSIIADLLKTEEAILQVYDFRGNYLEPRVKFEILMYFYKKKCGKDALAEMINEYQLARERFEIEDKTQASYLITNEDIDMIYAEKQFELTYHVMLDLMSVLIYQRYKGFGVIDTLREMNINGFNCGTSGSILSALLNKDKKIMKAPRSVWLYFNGRYIHLRFLTFHSEEELRRVVQLLCRYNNPGPLTEKRGYLVNTMYDKSRVLAMRPPAAEYWAVFVRKFTLSDSSLPALIAKPYVHNAHLAINMVKYLMMGQVTCGFTGRQGAGKTVMMTAAVKYIDPRYTMRVLEMAPEMYLRELYPERNILSVQETEFVSAAELQDALKKSDAAVSIVGEVATDAIAARMIQMGQVASIFTIFSHHANRAEQLVYAIRNSLVNAGGFTGNMITAEQQVIDVIRVDVHLNYTTDGRRYIERVSEIVKLDVSVPYPDYDPNNPLHSMNEITKEYYTRQTDRQSFTTRDILKYNLETDTYETCEWFTTELTQKMLEVMPTDQVTEFKRFILDNWRL</sequence>
<keyword evidence="1" id="KW-1133">Transmembrane helix</keyword>
<comment type="caution">
    <text evidence="2">The sequence shown here is derived from an EMBL/GenBank/DDBJ whole genome shotgun (WGS) entry which is preliminary data.</text>
</comment>
<dbReference type="InterPro" id="IPR027417">
    <property type="entry name" value="P-loop_NTPase"/>
</dbReference>
<dbReference type="Gene3D" id="3.40.50.300">
    <property type="entry name" value="P-loop containing nucleotide triphosphate hydrolases"/>
    <property type="match status" value="1"/>
</dbReference>